<evidence type="ECO:0000313" key="2">
    <source>
        <dbReference type="Proteomes" id="UP000327085"/>
    </source>
</evidence>
<dbReference type="EMBL" id="CABIKO010000157">
    <property type="protein sequence ID" value="VVA29085.1"/>
    <property type="molecule type" value="Genomic_DNA"/>
</dbReference>
<dbReference type="InParanoid" id="A0A5E4FNN8"/>
<reference evidence="2" key="1">
    <citation type="journal article" date="2020" name="Plant J.">
        <title>Transposons played a major role in the diversification between the closely related almond and peach genomes: results from the almond genome sequence.</title>
        <authorList>
            <person name="Alioto T."/>
            <person name="Alexiou K.G."/>
            <person name="Bardil A."/>
            <person name="Barteri F."/>
            <person name="Castanera R."/>
            <person name="Cruz F."/>
            <person name="Dhingra A."/>
            <person name="Duval H."/>
            <person name="Fernandez I Marti A."/>
            <person name="Frias L."/>
            <person name="Galan B."/>
            <person name="Garcia J.L."/>
            <person name="Howad W."/>
            <person name="Gomez-Garrido J."/>
            <person name="Gut M."/>
            <person name="Julca I."/>
            <person name="Morata J."/>
            <person name="Puigdomenech P."/>
            <person name="Ribeca P."/>
            <person name="Rubio Cabetas M.J."/>
            <person name="Vlasova A."/>
            <person name="Wirthensohn M."/>
            <person name="Garcia-Mas J."/>
            <person name="Gabaldon T."/>
            <person name="Casacuberta J.M."/>
            <person name="Arus P."/>
        </authorList>
    </citation>
    <scope>NUCLEOTIDE SEQUENCE [LARGE SCALE GENOMIC DNA]</scope>
    <source>
        <strain evidence="2">cv. Texas</strain>
    </source>
</reference>
<organism evidence="1 2">
    <name type="scientific">Prunus dulcis</name>
    <name type="common">Almond</name>
    <name type="synonym">Amygdalus dulcis</name>
    <dbReference type="NCBI Taxonomy" id="3755"/>
    <lineage>
        <taxon>Eukaryota</taxon>
        <taxon>Viridiplantae</taxon>
        <taxon>Streptophyta</taxon>
        <taxon>Embryophyta</taxon>
        <taxon>Tracheophyta</taxon>
        <taxon>Spermatophyta</taxon>
        <taxon>Magnoliopsida</taxon>
        <taxon>eudicotyledons</taxon>
        <taxon>Gunneridae</taxon>
        <taxon>Pentapetalae</taxon>
        <taxon>rosids</taxon>
        <taxon>fabids</taxon>
        <taxon>Rosales</taxon>
        <taxon>Rosaceae</taxon>
        <taxon>Amygdaloideae</taxon>
        <taxon>Amygdaleae</taxon>
        <taxon>Prunus</taxon>
    </lineage>
</organism>
<evidence type="ECO:0000313" key="1">
    <source>
        <dbReference type="EMBL" id="VVA29085.1"/>
    </source>
</evidence>
<dbReference type="Gramene" id="VVA29085">
    <property type="protein sequence ID" value="VVA29085"/>
    <property type="gene ID" value="Prudul26B004477"/>
</dbReference>
<proteinExistence type="predicted"/>
<protein>
    <submittedName>
        <fullName evidence="1">Uncharacterized protein</fullName>
    </submittedName>
</protein>
<dbReference type="Proteomes" id="UP000327085">
    <property type="component" value="Chromosome 8"/>
</dbReference>
<accession>A0A5E4FNN8</accession>
<dbReference type="AlphaFoldDB" id="A0A5E4FNN8"/>
<name>A0A5E4FNN8_PRUDU</name>
<gene>
    <name evidence="1" type="ORF">ALMOND_2B004477</name>
</gene>
<sequence length="113" mass="13017">MDMFSLAKKEFGQDDSTLFSCEALMKKGFWGLCYDQYETSLFSCDILITISYIHVANLYRGASDSASSYGELTLIKVEYSLDDDVVKDKDSRMMQDFQDFKKILVVLLKPNEY</sequence>